<dbReference type="InterPro" id="IPR014036">
    <property type="entry name" value="DeoR-like_C"/>
</dbReference>
<evidence type="ECO:0000256" key="3">
    <source>
        <dbReference type="ARBA" id="ARBA00023163"/>
    </source>
</evidence>
<evidence type="ECO:0000313" key="7">
    <source>
        <dbReference type="Proteomes" id="UP001606303"/>
    </source>
</evidence>
<evidence type="ECO:0000313" key="6">
    <source>
        <dbReference type="EMBL" id="MFG6467997.1"/>
    </source>
</evidence>
<dbReference type="Pfam" id="PF00455">
    <property type="entry name" value="DeoRC"/>
    <property type="match status" value="1"/>
</dbReference>
<dbReference type="InterPro" id="IPR018356">
    <property type="entry name" value="Tscrpt_reg_HTH_DeoR_CS"/>
</dbReference>
<dbReference type="EMBL" id="JBIGIB010000004">
    <property type="protein sequence ID" value="MFG6467997.1"/>
    <property type="molecule type" value="Genomic_DNA"/>
</dbReference>
<protein>
    <submittedName>
        <fullName evidence="6">DeoR/GlpR family DNA-binding transcription regulator</fullName>
    </submittedName>
</protein>
<evidence type="ECO:0000256" key="2">
    <source>
        <dbReference type="ARBA" id="ARBA00023125"/>
    </source>
</evidence>
<dbReference type="InterPro" id="IPR037171">
    <property type="entry name" value="NagB/RpiA_transferase-like"/>
</dbReference>
<dbReference type="RefSeq" id="WP_394385868.1">
    <property type="nucleotide sequence ID" value="NZ_JBIGIB010000004.1"/>
</dbReference>
<dbReference type="PANTHER" id="PTHR30363:SF44">
    <property type="entry name" value="AGA OPERON TRANSCRIPTIONAL REPRESSOR-RELATED"/>
    <property type="match status" value="1"/>
</dbReference>
<dbReference type="Proteomes" id="UP001606303">
    <property type="component" value="Unassembled WGS sequence"/>
</dbReference>
<evidence type="ECO:0000256" key="1">
    <source>
        <dbReference type="ARBA" id="ARBA00023015"/>
    </source>
</evidence>
<dbReference type="SUPFAM" id="SSF46785">
    <property type="entry name" value="Winged helix' DNA-binding domain"/>
    <property type="match status" value="1"/>
</dbReference>
<dbReference type="PROSITE" id="PS51000">
    <property type="entry name" value="HTH_DEOR_2"/>
    <property type="match status" value="1"/>
</dbReference>
<organism evidence="6 7">
    <name type="scientific">Pelomonas baiyunensis</name>
    <dbReference type="NCBI Taxonomy" id="3299026"/>
    <lineage>
        <taxon>Bacteria</taxon>
        <taxon>Pseudomonadati</taxon>
        <taxon>Pseudomonadota</taxon>
        <taxon>Betaproteobacteria</taxon>
        <taxon>Burkholderiales</taxon>
        <taxon>Sphaerotilaceae</taxon>
        <taxon>Roseateles</taxon>
    </lineage>
</organism>
<proteinExistence type="predicted"/>
<evidence type="ECO:0000259" key="5">
    <source>
        <dbReference type="PROSITE" id="PS51000"/>
    </source>
</evidence>
<dbReference type="InterPro" id="IPR036388">
    <property type="entry name" value="WH-like_DNA-bd_sf"/>
</dbReference>
<reference evidence="6 7" key="1">
    <citation type="submission" date="2024-08" db="EMBL/GenBank/DDBJ databases">
        <authorList>
            <person name="Lu H."/>
        </authorList>
    </citation>
    <scope>NUCLEOTIDE SEQUENCE [LARGE SCALE GENOMIC DNA]</scope>
    <source>
        <strain evidence="6 7">BYS87W</strain>
    </source>
</reference>
<sequence length="280" mass="29616">MWVAERHRLILALLNTHQGLTTERFAEALGVSRETVRRDLIELERSGQLARVHGGAVAAAAGSPPEPAYAERAALQQQQKRDIAQQAAALPAPGQTCFLDAGSTTLALAQALAPREGLIVITNSLDAAMVLACHRHHEVRLLGGRLEDDVPATYGEQTAAEIARLHVDWAFVSPVALDAVNGAMDYLWHEATVARAMLGRARRRVVLADASKLGQASRVQICPPVEVDVLVTDAGADPQVLAALAAAGVGQVLQAPAPPHAAEGPRAAEIQRTAEVQRAA</sequence>
<dbReference type="PRINTS" id="PR00037">
    <property type="entry name" value="HTHLACR"/>
</dbReference>
<accession>A0ABW7H188</accession>
<dbReference type="InterPro" id="IPR001034">
    <property type="entry name" value="DeoR_HTH"/>
</dbReference>
<keyword evidence="7" id="KW-1185">Reference proteome</keyword>
<dbReference type="SMART" id="SM00420">
    <property type="entry name" value="HTH_DEOR"/>
    <property type="match status" value="1"/>
</dbReference>
<dbReference type="InterPro" id="IPR050313">
    <property type="entry name" value="Carb_Metab_HTH_regulators"/>
</dbReference>
<evidence type="ECO:0000256" key="4">
    <source>
        <dbReference type="SAM" id="MobiDB-lite"/>
    </source>
</evidence>
<dbReference type="SUPFAM" id="SSF100950">
    <property type="entry name" value="NagB/RpiA/CoA transferase-like"/>
    <property type="match status" value="1"/>
</dbReference>
<dbReference type="SMART" id="SM01134">
    <property type="entry name" value="DeoRC"/>
    <property type="match status" value="1"/>
</dbReference>
<feature type="region of interest" description="Disordered" evidence="4">
    <location>
        <begin position="256"/>
        <end position="280"/>
    </location>
</feature>
<comment type="caution">
    <text evidence="6">The sequence shown here is derived from an EMBL/GenBank/DDBJ whole genome shotgun (WGS) entry which is preliminary data.</text>
</comment>
<dbReference type="GO" id="GO:0003677">
    <property type="term" value="F:DNA binding"/>
    <property type="evidence" value="ECO:0007669"/>
    <property type="project" value="UniProtKB-KW"/>
</dbReference>
<gene>
    <name evidence="6" type="ORF">ACG01O_15330</name>
</gene>
<dbReference type="Gene3D" id="1.10.10.10">
    <property type="entry name" value="Winged helix-like DNA-binding domain superfamily/Winged helix DNA-binding domain"/>
    <property type="match status" value="1"/>
</dbReference>
<dbReference type="PANTHER" id="PTHR30363">
    <property type="entry name" value="HTH-TYPE TRANSCRIPTIONAL REGULATOR SRLR-RELATED"/>
    <property type="match status" value="1"/>
</dbReference>
<dbReference type="PROSITE" id="PS00894">
    <property type="entry name" value="HTH_DEOR_1"/>
    <property type="match status" value="1"/>
</dbReference>
<keyword evidence="1" id="KW-0805">Transcription regulation</keyword>
<keyword evidence="3" id="KW-0804">Transcription</keyword>
<dbReference type="Gene3D" id="3.40.50.1360">
    <property type="match status" value="1"/>
</dbReference>
<feature type="domain" description="HTH deoR-type" evidence="5">
    <location>
        <begin position="3"/>
        <end position="58"/>
    </location>
</feature>
<dbReference type="Pfam" id="PF08220">
    <property type="entry name" value="HTH_DeoR"/>
    <property type="match status" value="1"/>
</dbReference>
<name>A0ABW7H188_9BURK</name>
<dbReference type="InterPro" id="IPR036390">
    <property type="entry name" value="WH_DNA-bd_sf"/>
</dbReference>
<keyword evidence="2 6" id="KW-0238">DNA-binding</keyword>